<organism evidence="6 7">
    <name type="scientific">Malus baccata</name>
    <name type="common">Siberian crab apple</name>
    <name type="synonym">Pyrus baccata</name>
    <dbReference type="NCBI Taxonomy" id="106549"/>
    <lineage>
        <taxon>Eukaryota</taxon>
        <taxon>Viridiplantae</taxon>
        <taxon>Streptophyta</taxon>
        <taxon>Embryophyta</taxon>
        <taxon>Tracheophyta</taxon>
        <taxon>Spermatophyta</taxon>
        <taxon>Magnoliopsida</taxon>
        <taxon>eudicotyledons</taxon>
        <taxon>Gunneridae</taxon>
        <taxon>Pentapetalae</taxon>
        <taxon>rosids</taxon>
        <taxon>fabids</taxon>
        <taxon>Rosales</taxon>
        <taxon>Rosaceae</taxon>
        <taxon>Amygdaloideae</taxon>
        <taxon>Maleae</taxon>
        <taxon>Malus</taxon>
    </lineage>
</organism>
<reference evidence="6 7" key="1">
    <citation type="journal article" date="2019" name="G3 (Bethesda)">
        <title>Sequencing of a Wild Apple (Malus baccata) Genome Unravels the Differences Between Cultivated and Wild Apple Species Regarding Disease Resistance and Cold Tolerance.</title>
        <authorList>
            <person name="Chen X."/>
        </authorList>
    </citation>
    <scope>NUCLEOTIDE SEQUENCE [LARGE SCALE GENOMIC DNA]</scope>
    <source>
        <strain evidence="7">cv. Shandingzi</strain>
        <tissue evidence="6">Leaves</tissue>
    </source>
</reference>
<feature type="compositionally biased region" description="Acidic residues" evidence="4">
    <location>
        <begin position="110"/>
        <end position="126"/>
    </location>
</feature>
<keyword evidence="3" id="KW-0862">Zinc</keyword>
<comment type="caution">
    <text evidence="6">The sequence shown here is derived from an EMBL/GenBank/DDBJ whole genome shotgun (WGS) entry which is preliminary data.</text>
</comment>
<dbReference type="Proteomes" id="UP000315295">
    <property type="component" value="Unassembled WGS sequence"/>
</dbReference>
<feature type="region of interest" description="Disordered" evidence="4">
    <location>
        <begin position="102"/>
        <end position="128"/>
    </location>
</feature>
<dbReference type="AlphaFoldDB" id="A0A540LTZ5"/>
<dbReference type="EMBL" id="VIEB01000464">
    <property type="protein sequence ID" value="TQD89983.1"/>
    <property type="molecule type" value="Genomic_DNA"/>
</dbReference>
<dbReference type="PANTHER" id="PTHR31717:SF142">
    <property type="entry name" value="B-BOX DOMAIN PROTEIN 30-RELATED"/>
    <property type="match status" value="1"/>
</dbReference>
<evidence type="ECO:0000256" key="1">
    <source>
        <dbReference type="ARBA" id="ARBA00022723"/>
    </source>
</evidence>
<dbReference type="CDD" id="cd19821">
    <property type="entry name" value="Bbox1_BBX-like"/>
    <property type="match status" value="1"/>
</dbReference>
<evidence type="ECO:0000259" key="5">
    <source>
        <dbReference type="SMART" id="SM00336"/>
    </source>
</evidence>
<sequence>MCRGVQESGFWQSPILIPSGGLVCCELCNSRASLYCLADDAFLCRKCDRWVHGANFLALRHTRCLLCNTCQNLTRRYVVGIAVKVMLPTILSRVDRNRCESNAKSREEEVREEAENAEGEGAEESSGDGVLTVGEKEYYPKPPEKIKLYNGALSYKLDFSRTGQRLQLRYYDDVHRNLTLSLRLRLFNQCFFTHTPRQLRILSVDQVLSPTASSKKFHLNNHLSVGSLRSCSNNKQYCCLFCWSEAMKFNEAVVAGVAASPKRWVNVAFDMNMNYASVDDDLQL</sequence>
<keyword evidence="2" id="KW-0863">Zinc-finger</keyword>
<evidence type="ECO:0000313" key="6">
    <source>
        <dbReference type="EMBL" id="TQD89983.1"/>
    </source>
</evidence>
<dbReference type="InterPro" id="IPR049808">
    <property type="entry name" value="CONSTANS-like_Bbox1"/>
</dbReference>
<dbReference type="InterPro" id="IPR000315">
    <property type="entry name" value="Znf_B-box"/>
</dbReference>
<feature type="domain" description="B box-type" evidence="5">
    <location>
        <begin position="20"/>
        <end position="66"/>
    </location>
</feature>
<gene>
    <name evidence="6" type="ORF">C1H46_024467</name>
</gene>
<dbReference type="STRING" id="106549.A0A540LTZ5"/>
<evidence type="ECO:0000313" key="7">
    <source>
        <dbReference type="Proteomes" id="UP000315295"/>
    </source>
</evidence>
<evidence type="ECO:0000256" key="2">
    <source>
        <dbReference type="ARBA" id="ARBA00022771"/>
    </source>
</evidence>
<evidence type="ECO:0000256" key="3">
    <source>
        <dbReference type="ARBA" id="ARBA00022833"/>
    </source>
</evidence>
<keyword evidence="1" id="KW-0479">Metal-binding</keyword>
<proteinExistence type="predicted"/>
<keyword evidence="7" id="KW-1185">Reference proteome</keyword>
<accession>A0A540LTZ5</accession>
<dbReference type="SMART" id="SM00336">
    <property type="entry name" value="BBOX"/>
    <property type="match status" value="1"/>
</dbReference>
<evidence type="ECO:0000256" key="4">
    <source>
        <dbReference type="SAM" id="MobiDB-lite"/>
    </source>
</evidence>
<name>A0A540LTZ5_MALBA</name>
<dbReference type="GO" id="GO:0008270">
    <property type="term" value="F:zinc ion binding"/>
    <property type="evidence" value="ECO:0007669"/>
    <property type="project" value="UniProtKB-KW"/>
</dbReference>
<protein>
    <recommendedName>
        <fullName evidence="5">B box-type domain-containing protein</fullName>
    </recommendedName>
</protein>
<dbReference type="PANTHER" id="PTHR31717">
    <property type="entry name" value="ZINC FINGER PROTEIN CONSTANS-LIKE 10"/>
    <property type="match status" value="1"/>
</dbReference>